<dbReference type="EMBL" id="JH712454">
    <property type="protein sequence ID" value="EFO16902.1"/>
    <property type="molecule type" value="Genomic_DNA"/>
</dbReference>
<gene>
    <name evidence="1" type="ORF">LOAG_11599</name>
</gene>
<dbReference type="GeneID" id="9949059"/>
<dbReference type="KEGG" id="loa:LOAG_11599"/>
<dbReference type="AlphaFoldDB" id="A0A1S0TMN0"/>
<organism evidence="1">
    <name type="scientific">Loa loa</name>
    <name type="common">Eye worm</name>
    <name type="synonym">Filaria loa</name>
    <dbReference type="NCBI Taxonomy" id="7209"/>
    <lineage>
        <taxon>Eukaryota</taxon>
        <taxon>Metazoa</taxon>
        <taxon>Ecdysozoa</taxon>
        <taxon>Nematoda</taxon>
        <taxon>Chromadorea</taxon>
        <taxon>Rhabditida</taxon>
        <taxon>Spirurina</taxon>
        <taxon>Spiruromorpha</taxon>
        <taxon>Filarioidea</taxon>
        <taxon>Onchocercidae</taxon>
        <taxon>Loa</taxon>
    </lineage>
</organism>
<dbReference type="RefSeq" id="XP_003147165.1">
    <property type="nucleotide sequence ID" value="XM_003147117.1"/>
</dbReference>
<proteinExistence type="predicted"/>
<sequence>MNVRSLRGQMVPTSPIATKKSHYIRKYKPCIQQSNILPFYSPDWCLWNLSCGDVLEPGFTREGEPDSGVNLQPVRSASSDLDPTNFFESVSALVVLNPFKSF</sequence>
<reference evidence="1" key="1">
    <citation type="submission" date="2012-04" db="EMBL/GenBank/DDBJ databases">
        <title>The Genome Sequence of Loa loa.</title>
        <authorList>
            <consortium name="The Broad Institute Genome Sequencing Platform"/>
            <consortium name="Broad Institute Genome Sequencing Center for Infectious Disease"/>
            <person name="Nutman T.B."/>
            <person name="Fink D.L."/>
            <person name="Russ C."/>
            <person name="Young S."/>
            <person name="Zeng Q."/>
            <person name="Gargeya S."/>
            <person name="Alvarado L."/>
            <person name="Berlin A."/>
            <person name="Chapman S.B."/>
            <person name="Chen Z."/>
            <person name="Freedman E."/>
            <person name="Gellesch M."/>
            <person name="Goldberg J."/>
            <person name="Griggs A."/>
            <person name="Gujja S."/>
            <person name="Heilman E.R."/>
            <person name="Heiman D."/>
            <person name="Howarth C."/>
            <person name="Mehta T."/>
            <person name="Neiman D."/>
            <person name="Pearson M."/>
            <person name="Roberts A."/>
            <person name="Saif S."/>
            <person name="Shea T."/>
            <person name="Shenoy N."/>
            <person name="Sisk P."/>
            <person name="Stolte C."/>
            <person name="Sykes S."/>
            <person name="White J."/>
            <person name="Yandava C."/>
            <person name="Haas B."/>
            <person name="Henn M.R."/>
            <person name="Nusbaum C."/>
            <person name="Birren B."/>
        </authorList>
    </citation>
    <scope>NUCLEOTIDE SEQUENCE [LARGE SCALE GENOMIC DNA]</scope>
</reference>
<evidence type="ECO:0000313" key="1">
    <source>
        <dbReference type="EMBL" id="EFO16902.1"/>
    </source>
</evidence>
<dbReference type="InParanoid" id="A0A1S0TMN0"/>
<accession>A0A1S0TMN0</accession>
<dbReference type="CTD" id="9949059"/>
<protein>
    <submittedName>
        <fullName evidence="1">Uncharacterized protein</fullName>
    </submittedName>
</protein>
<name>A0A1S0TMN0_LOALO</name>